<dbReference type="RefSeq" id="WP_180571278.1">
    <property type="nucleotide sequence ID" value="NZ_JACCKB010000072.1"/>
</dbReference>
<name>A0A853IGY7_9GAMM</name>
<evidence type="ECO:0000313" key="2">
    <source>
        <dbReference type="Proteomes" id="UP000569732"/>
    </source>
</evidence>
<dbReference type="AlphaFoldDB" id="A0A853IGY7"/>
<proteinExistence type="predicted"/>
<organism evidence="1 2">
    <name type="scientific">Spartinivicinus marinus</name>
    <dbReference type="NCBI Taxonomy" id="2994442"/>
    <lineage>
        <taxon>Bacteria</taxon>
        <taxon>Pseudomonadati</taxon>
        <taxon>Pseudomonadota</taxon>
        <taxon>Gammaproteobacteria</taxon>
        <taxon>Oceanospirillales</taxon>
        <taxon>Zooshikellaceae</taxon>
        <taxon>Spartinivicinus</taxon>
    </lineage>
</organism>
<protein>
    <submittedName>
        <fullName evidence="1">Uncharacterized protein</fullName>
    </submittedName>
</protein>
<keyword evidence="2" id="KW-1185">Reference proteome</keyword>
<gene>
    <name evidence="1" type="ORF">H0A36_25000</name>
</gene>
<reference evidence="1 2" key="1">
    <citation type="submission" date="2020-07" db="EMBL/GenBank/DDBJ databases">
        <title>Endozoicomonas sp. nov., isolated from sediment.</title>
        <authorList>
            <person name="Gu T."/>
        </authorList>
    </citation>
    <scope>NUCLEOTIDE SEQUENCE [LARGE SCALE GENOMIC DNA]</scope>
    <source>
        <strain evidence="1 2">SM1973</strain>
    </source>
</reference>
<comment type="caution">
    <text evidence="1">The sequence shown here is derived from an EMBL/GenBank/DDBJ whole genome shotgun (WGS) entry which is preliminary data.</text>
</comment>
<dbReference type="EMBL" id="JACCKB010000072">
    <property type="protein sequence ID" value="NYZ69281.1"/>
    <property type="molecule type" value="Genomic_DNA"/>
</dbReference>
<dbReference type="Proteomes" id="UP000569732">
    <property type="component" value="Unassembled WGS sequence"/>
</dbReference>
<accession>A0A853IGY7</accession>
<sequence length="63" mass="7062">MAWVKQLEAHEGGSIWGLVARNRDYSPVSISPVFTYDFGHILRLSSAGLTNQPNLHLKALNQR</sequence>
<evidence type="ECO:0000313" key="1">
    <source>
        <dbReference type="EMBL" id="NYZ69281.1"/>
    </source>
</evidence>